<dbReference type="InParanoid" id="G0PJY7"/>
<dbReference type="Proteomes" id="UP000008068">
    <property type="component" value="Unassembled WGS sequence"/>
</dbReference>
<organism evidence="3">
    <name type="scientific">Caenorhabditis brenneri</name>
    <name type="common">Nematode worm</name>
    <dbReference type="NCBI Taxonomy" id="135651"/>
    <lineage>
        <taxon>Eukaryota</taxon>
        <taxon>Metazoa</taxon>
        <taxon>Ecdysozoa</taxon>
        <taxon>Nematoda</taxon>
        <taxon>Chromadorea</taxon>
        <taxon>Rhabditida</taxon>
        <taxon>Rhabditina</taxon>
        <taxon>Rhabditomorpha</taxon>
        <taxon>Rhabditoidea</taxon>
        <taxon>Rhabditidae</taxon>
        <taxon>Peloderinae</taxon>
        <taxon>Caenorhabditis</taxon>
    </lineage>
</organism>
<reference evidence="3" key="1">
    <citation type="submission" date="2011-07" db="EMBL/GenBank/DDBJ databases">
        <authorList>
            <consortium name="Caenorhabditis brenneri Sequencing and Analysis Consortium"/>
            <person name="Wilson R.K."/>
        </authorList>
    </citation>
    <scope>NUCLEOTIDE SEQUENCE [LARGE SCALE GENOMIC DNA]</scope>
    <source>
        <strain evidence="3">PB2801</strain>
    </source>
</reference>
<dbReference type="EMBL" id="GL380771">
    <property type="protein sequence ID" value="EGT60460.1"/>
    <property type="molecule type" value="Genomic_DNA"/>
</dbReference>
<dbReference type="PANTHER" id="PTHR31751">
    <property type="entry name" value="SI:CH211-108C17.2-RELATED-RELATED"/>
    <property type="match status" value="1"/>
</dbReference>
<evidence type="ECO:0008006" key="4">
    <source>
        <dbReference type="Google" id="ProtNLM"/>
    </source>
</evidence>
<keyword evidence="3" id="KW-1185">Reference proteome</keyword>
<proteinExistence type="predicted"/>
<protein>
    <recommendedName>
        <fullName evidence="4">THAP-type domain-containing protein</fullName>
    </recommendedName>
</protein>
<name>G0PJY7_CAEBE</name>
<dbReference type="OrthoDB" id="5814287at2759"/>
<accession>G0PJY7</accession>
<dbReference type="eggNOG" id="ENOG502RACQ">
    <property type="taxonomic scope" value="Eukaryota"/>
</dbReference>
<dbReference type="AlphaFoldDB" id="G0PJY7"/>
<dbReference type="HOGENOM" id="CLU_033474_0_0_1"/>
<evidence type="ECO:0000256" key="1">
    <source>
        <dbReference type="SAM" id="MobiDB-lite"/>
    </source>
</evidence>
<gene>
    <name evidence="2" type="ORF">CAEBREN_07462</name>
</gene>
<dbReference type="PANTHER" id="PTHR31751:SF42">
    <property type="entry name" value="PROTEIN CBG10204"/>
    <property type="match status" value="1"/>
</dbReference>
<evidence type="ECO:0000313" key="2">
    <source>
        <dbReference type="EMBL" id="EGT60460.1"/>
    </source>
</evidence>
<sequence length="601" mass="69356">MTRLPQSEEKREEWSQKLRIDIKEKLGGLKTGFLCRKHFPLQKNTHFRPRQSLPLRPRKLSEKIDIDEPVENLDSESPTESLSDDLICSSDKEYDPTQEGFADKEEDFEEQERYEYLLVDYEILLKALLFCRKCYSEDVSFKLERNNGACTSMLFDCNNCRATWHWASSKLLGKSKQRAVNSIISSSCAVVGLPYSVCDHNVKLVKLSVLQKLLEFFNCARIPCLKKRRNYQILKKYVMPAVADASEEVQKEELNIVLLDSQKTGSLNLAGDAMFDTPGYNAEYCKYSLLDVKTNMVVDVEVTKKPKKESSKAQEPKSLERVLNRVIDAIESHDKKIKIDSITTDRDPSVSNLLKTKFKSIKQHYDAWHYVRNLQKALWKKEDQTQMRPVKPWIRLLTNHLYHAIGTSKGNGKLAVQKFMGFFLHVQNKHKGFKKFRNFKFTKIRKCEHKKLVNNSNYLDITNDKDSKALDILVEMSTKGKKLDDLERVSPFFSHNNEKGFAMRSQLSTLHWNSLKLEERSGSRQKSGTKSHFSKSLKRIVWNDFFTPATHSWRRKIVEDVKKRCSIIDNNGTKIPGVKKEGKLGGASDSDEEMLPDSTTG</sequence>
<feature type="region of interest" description="Disordered" evidence="1">
    <location>
        <begin position="570"/>
        <end position="601"/>
    </location>
</feature>
<dbReference type="OMA" id="FNCARIP"/>
<evidence type="ECO:0000313" key="3">
    <source>
        <dbReference type="Proteomes" id="UP000008068"/>
    </source>
</evidence>